<evidence type="ECO:0000259" key="8">
    <source>
        <dbReference type="PROSITE" id="PS51007"/>
    </source>
</evidence>
<dbReference type="STRING" id="364032.SAMN05443662_1219"/>
<evidence type="ECO:0000313" key="9">
    <source>
        <dbReference type="EMBL" id="SIO03293.1"/>
    </source>
</evidence>
<dbReference type="InterPro" id="IPR008168">
    <property type="entry name" value="Cyt_C_IC"/>
</dbReference>
<protein>
    <submittedName>
        <fullName evidence="9">Cytochrome c553</fullName>
    </submittedName>
</protein>
<evidence type="ECO:0000256" key="6">
    <source>
        <dbReference type="PROSITE-ProRule" id="PRU00433"/>
    </source>
</evidence>
<dbReference type="PROSITE" id="PS51007">
    <property type="entry name" value="CYTC"/>
    <property type="match status" value="1"/>
</dbReference>
<organism evidence="9 10">
    <name type="scientific">Sulfurivirga caldicuralii</name>
    <dbReference type="NCBI Taxonomy" id="364032"/>
    <lineage>
        <taxon>Bacteria</taxon>
        <taxon>Pseudomonadati</taxon>
        <taxon>Pseudomonadota</taxon>
        <taxon>Gammaproteobacteria</taxon>
        <taxon>Thiotrichales</taxon>
        <taxon>Piscirickettsiaceae</taxon>
        <taxon>Sulfurivirga</taxon>
    </lineage>
</organism>
<dbReference type="EMBL" id="FSRE01000003">
    <property type="protein sequence ID" value="SIO03293.1"/>
    <property type="molecule type" value="Genomic_DNA"/>
</dbReference>
<evidence type="ECO:0000256" key="1">
    <source>
        <dbReference type="ARBA" id="ARBA00022448"/>
    </source>
</evidence>
<evidence type="ECO:0000256" key="3">
    <source>
        <dbReference type="ARBA" id="ARBA00022723"/>
    </source>
</evidence>
<dbReference type="PANTHER" id="PTHR33751:SF9">
    <property type="entry name" value="CYTOCHROME C4"/>
    <property type="match status" value="1"/>
</dbReference>
<feature type="chain" id="PRO_5012455621" evidence="7">
    <location>
        <begin position="20"/>
        <end position="97"/>
    </location>
</feature>
<dbReference type="InterPro" id="IPR036909">
    <property type="entry name" value="Cyt_c-like_dom_sf"/>
</dbReference>
<dbReference type="SUPFAM" id="SSF46626">
    <property type="entry name" value="Cytochrome c"/>
    <property type="match status" value="1"/>
</dbReference>
<dbReference type="PANTHER" id="PTHR33751">
    <property type="entry name" value="CBB3-TYPE CYTOCHROME C OXIDASE SUBUNIT FIXP"/>
    <property type="match status" value="1"/>
</dbReference>
<dbReference type="PRINTS" id="PR00605">
    <property type="entry name" value="CYTCHROMECIC"/>
</dbReference>
<feature type="signal peptide" evidence="7">
    <location>
        <begin position="1"/>
        <end position="19"/>
    </location>
</feature>
<dbReference type="GO" id="GO:0009055">
    <property type="term" value="F:electron transfer activity"/>
    <property type="evidence" value="ECO:0007669"/>
    <property type="project" value="InterPro"/>
</dbReference>
<proteinExistence type="predicted"/>
<reference evidence="9 10" key="1">
    <citation type="submission" date="2016-11" db="EMBL/GenBank/DDBJ databases">
        <authorList>
            <person name="Jaros S."/>
            <person name="Januszkiewicz K."/>
            <person name="Wedrychowicz H."/>
        </authorList>
    </citation>
    <scope>NUCLEOTIDE SEQUENCE [LARGE SCALE GENOMIC DNA]</scope>
    <source>
        <strain evidence="9 10">DSM 17737</strain>
    </source>
</reference>
<keyword evidence="10" id="KW-1185">Reference proteome</keyword>
<evidence type="ECO:0000256" key="5">
    <source>
        <dbReference type="ARBA" id="ARBA00023004"/>
    </source>
</evidence>
<accession>A0A1N6G706</accession>
<keyword evidence="2 6" id="KW-0349">Heme</keyword>
<keyword evidence="4" id="KW-0249">Electron transport</keyword>
<name>A0A1N6G706_9GAMM</name>
<dbReference type="OrthoDB" id="9773456at2"/>
<keyword evidence="1" id="KW-0813">Transport</keyword>
<dbReference type="Gene3D" id="1.10.760.10">
    <property type="entry name" value="Cytochrome c-like domain"/>
    <property type="match status" value="1"/>
</dbReference>
<dbReference type="GO" id="GO:0005506">
    <property type="term" value="F:iron ion binding"/>
    <property type="evidence" value="ECO:0007669"/>
    <property type="project" value="InterPro"/>
</dbReference>
<dbReference type="Proteomes" id="UP000198461">
    <property type="component" value="Unassembled WGS sequence"/>
</dbReference>
<dbReference type="GO" id="GO:0020037">
    <property type="term" value="F:heme binding"/>
    <property type="evidence" value="ECO:0007669"/>
    <property type="project" value="InterPro"/>
</dbReference>
<dbReference type="InterPro" id="IPR009056">
    <property type="entry name" value="Cyt_c-like_dom"/>
</dbReference>
<dbReference type="InterPro" id="IPR050597">
    <property type="entry name" value="Cytochrome_c_Oxidase_Subunit"/>
</dbReference>
<evidence type="ECO:0000256" key="2">
    <source>
        <dbReference type="ARBA" id="ARBA00022617"/>
    </source>
</evidence>
<feature type="domain" description="Cytochrome c" evidence="8">
    <location>
        <begin position="16"/>
        <end position="95"/>
    </location>
</feature>
<evidence type="ECO:0000256" key="7">
    <source>
        <dbReference type="SAM" id="SignalP"/>
    </source>
</evidence>
<dbReference type="RefSeq" id="WP_074201813.1">
    <property type="nucleotide sequence ID" value="NZ_FSRE01000003.1"/>
</dbReference>
<gene>
    <name evidence="9" type="ORF">SAMN05443662_1219</name>
</gene>
<keyword evidence="7" id="KW-0732">Signal</keyword>
<evidence type="ECO:0000313" key="10">
    <source>
        <dbReference type="Proteomes" id="UP000198461"/>
    </source>
</evidence>
<keyword evidence="3 6" id="KW-0479">Metal-binding</keyword>
<keyword evidence="5 6" id="KW-0408">Iron</keyword>
<evidence type="ECO:0000256" key="4">
    <source>
        <dbReference type="ARBA" id="ARBA00022982"/>
    </source>
</evidence>
<dbReference type="AlphaFoldDB" id="A0A1N6G706"/>
<sequence length="97" mass="10531">MKKLVLPALLTALPFTAQAADMPAKAQACVGCHGADGNSVSPIFPKLAGQHAQYLENALKAYRDGFRRNDMMTRFAKGLTDEDIKAIAQYFSSQKAK</sequence>
<dbReference type="Pfam" id="PF00034">
    <property type="entry name" value="Cytochrom_C"/>
    <property type="match status" value="1"/>
</dbReference>